<evidence type="ECO:0000256" key="2">
    <source>
        <dbReference type="ARBA" id="ARBA00023125"/>
    </source>
</evidence>
<feature type="domain" description="HTH CENPB-type" evidence="4">
    <location>
        <begin position="63"/>
        <end position="134"/>
    </location>
</feature>
<protein>
    <submittedName>
        <fullName evidence="6">HTH CENPB-type domain-containing protein</fullName>
    </submittedName>
</protein>
<dbReference type="SUPFAM" id="SSF46689">
    <property type="entry name" value="Homeodomain-like"/>
    <property type="match status" value="2"/>
</dbReference>
<dbReference type="GO" id="GO:0003677">
    <property type="term" value="F:DNA binding"/>
    <property type="evidence" value="ECO:0007669"/>
    <property type="project" value="UniProtKB-KW"/>
</dbReference>
<dbReference type="InterPro" id="IPR009057">
    <property type="entry name" value="Homeodomain-like_sf"/>
</dbReference>
<dbReference type="InterPro" id="IPR006600">
    <property type="entry name" value="HTH_CenpB_DNA-bd_dom"/>
</dbReference>
<evidence type="ECO:0000256" key="3">
    <source>
        <dbReference type="ARBA" id="ARBA00023242"/>
    </source>
</evidence>
<keyword evidence="2" id="KW-0238">DNA-binding</keyword>
<name>A0A914UKF2_9BILA</name>
<proteinExistence type="predicted"/>
<evidence type="ECO:0000313" key="6">
    <source>
        <dbReference type="WBParaSite" id="PSAMB.scaffold1077size36295.g11096.t1"/>
    </source>
</evidence>
<dbReference type="InterPro" id="IPR004875">
    <property type="entry name" value="DDE_SF_endonuclease_dom"/>
</dbReference>
<dbReference type="InterPro" id="IPR007889">
    <property type="entry name" value="HTH_Psq"/>
</dbReference>
<accession>A0A914UKF2</accession>
<dbReference type="PANTHER" id="PTHR19303">
    <property type="entry name" value="TRANSPOSON"/>
    <property type="match status" value="1"/>
</dbReference>
<dbReference type="GO" id="GO:0005634">
    <property type="term" value="C:nucleus"/>
    <property type="evidence" value="ECO:0007669"/>
    <property type="project" value="UniProtKB-SubCell"/>
</dbReference>
<evidence type="ECO:0000256" key="1">
    <source>
        <dbReference type="ARBA" id="ARBA00004123"/>
    </source>
</evidence>
<dbReference type="Pfam" id="PF03221">
    <property type="entry name" value="HTH_Tnp_Tc5"/>
    <property type="match status" value="1"/>
</dbReference>
<evidence type="ECO:0000259" key="4">
    <source>
        <dbReference type="PROSITE" id="PS51253"/>
    </source>
</evidence>
<dbReference type="Pfam" id="PF04218">
    <property type="entry name" value="CENP-B_N"/>
    <property type="match status" value="1"/>
</dbReference>
<dbReference type="PANTHER" id="PTHR19303:SF73">
    <property type="entry name" value="PROTEIN PDC2"/>
    <property type="match status" value="1"/>
</dbReference>
<keyword evidence="3" id="KW-0539">Nucleus</keyword>
<dbReference type="SMART" id="SM00674">
    <property type="entry name" value="CENPB"/>
    <property type="match status" value="1"/>
</dbReference>
<dbReference type="InterPro" id="IPR050863">
    <property type="entry name" value="CenT-Element_Derived"/>
</dbReference>
<evidence type="ECO:0000313" key="5">
    <source>
        <dbReference type="Proteomes" id="UP000887566"/>
    </source>
</evidence>
<dbReference type="Pfam" id="PF03184">
    <property type="entry name" value="DDE_1"/>
    <property type="match status" value="1"/>
</dbReference>
<dbReference type="PROSITE" id="PS51253">
    <property type="entry name" value="HTH_CENPB"/>
    <property type="match status" value="1"/>
</dbReference>
<reference evidence="6" key="1">
    <citation type="submission" date="2022-11" db="UniProtKB">
        <authorList>
            <consortium name="WormBaseParasite"/>
        </authorList>
    </citation>
    <scope>IDENTIFICATION</scope>
</reference>
<dbReference type="AlphaFoldDB" id="A0A914UKF2"/>
<sequence>MSPQKKRSAVTLDVKKAIIEAAAKNNSQTQLAKQFTIPRTTINDILRKKDAILKAIDGGGESKRARIKTGKYSDLEQALLCWIKTVRSENVPITSHLLMEKAKETSSLLKIEGFKASEGWRMNFKHCHLITFKSNQGEAGAIDVESLGKWQQQVLREELAKFSPDDIFNADETRLFWQLLPNKTLAFKGERCTNGKKSKERITVLVGANMSGTEKLPLLVIGKSAKPQCFRNAHVLLNNTANKKAWMTGDVFKMWLENWDKKLKKDERKVLLYVDNCTSHPPKIVLQNIMMNFFVPNSTAMSQVG</sequence>
<dbReference type="Proteomes" id="UP000887566">
    <property type="component" value="Unplaced"/>
</dbReference>
<dbReference type="WBParaSite" id="PSAMB.scaffold1077size36295.g11096.t1">
    <property type="protein sequence ID" value="PSAMB.scaffold1077size36295.g11096.t1"/>
    <property type="gene ID" value="PSAMB.scaffold1077size36295.g11096"/>
</dbReference>
<keyword evidence="5" id="KW-1185">Reference proteome</keyword>
<dbReference type="Gene3D" id="1.10.10.60">
    <property type="entry name" value="Homeodomain-like"/>
    <property type="match status" value="2"/>
</dbReference>
<organism evidence="5 6">
    <name type="scientific">Plectus sambesii</name>
    <dbReference type="NCBI Taxonomy" id="2011161"/>
    <lineage>
        <taxon>Eukaryota</taxon>
        <taxon>Metazoa</taxon>
        <taxon>Ecdysozoa</taxon>
        <taxon>Nematoda</taxon>
        <taxon>Chromadorea</taxon>
        <taxon>Plectida</taxon>
        <taxon>Plectina</taxon>
        <taxon>Plectoidea</taxon>
        <taxon>Plectidae</taxon>
        <taxon>Plectus</taxon>
    </lineage>
</organism>
<comment type="subcellular location">
    <subcellularLocation>
        <location evidence="1">Nucleus</location>
    </subcellularLocation>
</comment>